<feature type="region of interest" description="Disordered" evidence="1">
    <location>
        <begin position="26"/>
        <end position="55"/>
    </location>
</feature>
<sequence length="55" mass="5921">MVASVAWLLRFVVVMCPSKAEIRHGSEFRSDSSLSGHKAPAGALRPGGRGRDRGR</sequence>
<reference evidence="2 3" key="1">
    <citation type="submission" date="2016-10" db="EMBL/GenBank/DDBJ databases">
        <authorList>
            <person name="de Groot N.N."/>
        </authorList>
    </citation>
    <scope>NUCLEOTIDE SEQUENCE [LARGE SCALE GENOMIC DNA]</scope>
    <source>
        <strain evidence="2 3">CGMCC 4.2026</strain>
    </source>
</reference>
<dbReference type="Proteomes" id="UP000181951">
    <property type="component" value="Unassembled WGS sequence"/>
</dbReference>
<accession>A0A1H8PEA3</accession>
<evidence type="ECO:0000313" key="3">
    <source>
        <dbReference type="Proteomes" id="UP000181951"/>
    </source>
</evidence>
<dbReference type="STRING" id="310780.SAMN05216267_102571"/>
<gene>
    <name evidence="2" type="ORF">SAMN05216267_102571</name>
</gene>
<dbReference type="EMBL" id="FODD01000025">
    <property type="protein sequence ID" value="SEO40014.1"/>
    <property type="molecule type" value="Genomic_DNA"/>
</dbReference>
<evidence type="ECO:0000313" key="2">
    <source>
        <dbReference type="EMBL" id="SEO40014.1"/>
    </source>
</evidence>
<name>A0A1H8PEA3_9ACTN</name>
<organism evidence="2 3">
    <name type="scientific">Actinacidiphila rubida</name>
    <dbReference type="NCBI Taxonomy" id="310780"/>
    <lineage>
        <taxon>Bacteria</taxon>
        <taxon>Bacillati</taxon>
        <taxon>Actinomycetota</taxon>
        <taxon>Actinomycetes</taxon>
        <taxon>Kitasatosporales</taxon>
        <taxon>Streptomycetaceae</taxon>
        <taxon>Actinacidiphila</taxon>
    </lineage>
</organism>
<keyword evidence="3" id="KW-1185">Reference proteome</keyword>
<evidence type="ECO:0000256" key="1">
    <source>
        <dbReference type="SAM" id="MobiDB-lite"/>
    </source>
</evidence>
<dbReference type="AlphaFoldDB" id="A0A1H8PEA3"/>
<proteinExistence type="predicted"/>
<protein>
    <submittedName>
        <fullName evidence="2">Uncharacterized protein</fullName>
    </submittedName>
</protein>